<gene>
    <name evidence="2" type="ORF">FLACHUCJ7_00314</name>
</gene>
<evidence type="ECO:0000313" key="3">
    <source>
        <dbReference type="Proteomes" id="UP000556700"/>
    </source>
</evidence>
<dbReference type="AlphaFoldDB" id="A0A6V6YNA8"/>
<comment type="caution">
    <text evidence="2">The sequence shown here is derived from an EMBL/GenBank/DDBJ whole genome shotgun (WGS) entry which is preliminary data.</text>
</comment>
<evidence type="ECO:0000313" key="2">
    <source>
        <dbReference type="EMBL" id="CAD0000988.1"/>
    </source>
</evidence>
<dbReference type="Proteomes" id="UP000556700">
    <property type="component" value="Unassembled WGS sequence"/>
</dbReference>
<keyword evidence="3" id="KW-1185">Reference proteome</keyword>
<evidence type="ECO:0000256" key="1">
    <source>
        <dbReference type="SAM" id="SignalP"/>
    </source>
</evidence>
<evidence type="ECO:0008006" key="4">
    <source>
        <dbReference type="Google" id="ProtNLM"/>
    </source>
</evidence>
<reference evidence="2 3" key="1">
    <citation type="submission" date="2020-06" db="EMBL/GenBank/DDBJ databases">
        <authorList>
            <person name="Criscuolo A."/>
        </authorList>
    </citation>
    <scope>NUCLEOTIDE SEQUENCE [LARGE SCALE GENOMIC DNA]</scope>
    <source>
        <strain evidence="3">CIP 110025</strain>
    </source>
</reference>
<feature type="signal peptide" evidence="1">
    <location>
        <begin position="1"/>
        <end position="21"/>
    </location>
</feature>
<dbReference type="RefSeq" id="WP_031456940.1">
    <property type="nucleotide sequence ID" value="NZ_CAIJDO010000061.1"/>
</dbReference>
<feature type="chain" id="PRO_5028394623" description="Gliding motility-associated C-terminal domain-containing protein" evidence="1">
    <location>
        <begin position="22"/>
        <end position="228"/>
    </location>
</feature>
<dbReference type="Pfam" id="PF13585">
    <property type="entry name" value="CHU_C"/>
    <property type="match status" value="1"/>
</dbReference>
<dbReference type="EMBL" id="CAIJDO010000061">
    <property type="protein sequence ID" value="CAD0000988.1"/>
    <property type="molecule type" value="Genomic_DNA"/>
</dbReference>
<organism evidence="2 3">
    <name type="scientific">Flavobacterium chungangense</name>
    <dbReference type="NCBI Taxonomy" id="554283"/>
    <lineage>
        <taxon>Bacteria</taxon>
        <taxon>Pseudomonadati</taxon>
        <taxon>Bacteroidota</taxon>
        <taxon>Flavobacteriia</taxon>
        <taxon>Flavobacteriales</taxon>
        <taxon>Flavobacteriaceae</taxon>
        <taxon>Flavobacterium</taxon>
    </lineage>
</organism>
<name>A0A6V6YNA8_9FLAO</name>
<accession>A0A6V6YNA8</accession>
<proteinExistence type="predicted"/>
<sequence length="228" mass="25894">MKKIIMHTFFVLLLSIARLYAQVPTNWTVKPSDYNHSMVITSVLNINSEESRNTQDVIAAFIGSDVRGVASPITYLKSQDRYVATLIVYSNDQDVPITFKVYNQANNIVSNSSVAPINFVADGIVGTLENPFVFSDSSIPKKIKYNNLITPNGDGHNDVLVIEKLTLFDQYNLSIYDVRGQKVYETTNYQNDWSGNNLLSGEYYIYINGRDQDKNKFVYKEVLHLIKN</sequence>
<protein>
    <recommendedName>
        <fullName evidence="4">Gliding motility-associated C-terminal domain-containing protein</fullName>
    </recommendedName>
</protein>
<keyword evidence="1" id="KW-0732">Signal</keyword>